<dbReference type="PANTHER" id="PTHR47481">
    <property type="match status" value="1"/>
</dbReference>
<dbReference type="EMBL" id="QGNW01001540">
    <property type="protein sequence ID" value="RVW37367.1"/>
    <property type="molecule type" value="Genomic_DNA"/>
</dbReference>
<dbReference type="AlphaFoldDB" id="A0A438DPF9"/>
<evidence type="ECO:0000313" key="1">
    <source>
        <dbReference type="EMBL" id="RVW37367.1"/>
    </source>
</evidence>
<name>A0A438DPF9_VITVI</name>
<dbReference type="PANTHER" id="PTHR47481:SF35">
    <property type="entry name" value="ZINC FINGER, CCHC-TYPE-RELATED"/>
    <property type="match status" value="1"/>
</dbReference>
<gene>
    <name evidence="1" type="ORF">CK203_087703</name>
</gene>
<sequence>MSEQGSKSVAEFSRLLKGFCDQLATIGRPIDDLDKVHWFLRVLACSIPDSNDSEWYPDSGATSHLTNDPEGVDVPVVYSGNERVMVGNGGFQMRWTGEKRAGGIFDQRRELAGGETTSTPLGESLRFDFPALRSRLFDFCFTCMSYIRDTLLFMC</sequence>
<evidence type="ECO:0000313" key="2">
    <source>
        <dbReference type="Proteomes" id="UP000288805"/>
    </source>
</evidence>
<comment type="caution">
    <text evidence="1">The sequence shown here is derived from an EMBL/GenBank/DDBJ whole genome shotgun (WGS) entry which is preliminary data.</text>
</comment>
<accession>A0A438DPF9</accession>
<reference evidence="1 2" key="1">
    <citation type="journal article" date="2018" name="PLoS Genet.">
        <title>Population sequencing reveals clonal diversity and ancestral inbreeding in the grapevine cultivar Chardonnay.</title>
        <authorList>
            <person name="Roach M.J."/>
            <person name="Johnson D.L."/>
            <person name="Bohlmann J."/>
            <person name="van Vuuren H.J."/>
            <person name="Jones S.J."/>
            <person name="Pretorius I.S."/>
            <person name="Schmidt S.A."/>
            <person name="Borneman A.R."/>
        </authorList>
    </citation>
    <scope>NUCLEOTIDE SEQUENCE [LARGE SCALE GENOMIC DNA]</scope>
    <source>
        <strain evidence="2">cv. Chardonnay</strain>
        <tissue evidence="1">Leaf</tissue>
    </source>
</reference>
<protein>
    <submittedName>
        <fullName evidence="1">Uncharacterized protein</fullName>
    </submittedName>
</protein>
<organism evidence="1 2">
    <name type="scientific">Vitis vinifera</name>
    <name type="common">Grape</name>
    <dbReference type="NCBI Taxonomy" id="29760"/>
    <lineage>
        <taxon>Eukaryota</taxon>
        <taxon>Viridiplantae</taxon>
        <taxon>Streptophyta</taxon>
        <taxon>Embryophyta</taxon>
        <taxon>Tracheophyta</taxon>
        <taxon>Spermatophyta</taxon>
        <taxon>Magnoliopsida</taxon>
        <taxon>eudicotyledons</taxon>
        <taxon>Gunneridae</taxon>
        <taxon>Pentapetalae</taxon>
        <taxon>rosids</taxon>
        <taxon>Vitales</taxon>
        <taxon>Vitaceae</taxon>
        <taxon>Viteae</taxon>
        <taxon>Vitis</taxon>
    </lineage>
</organism>
<dbReference type="Proteomes" id="UP000288805">
    <property type="component" value="Unassembled WGS sequence"/>
</dbReference>
<proteinExistence type="predicted"/>